<accession>U3T957</accession>
<keyword evidence="2" id="KW-1185">Reference proteome</keyword>
<evidence type="ECO:0008006" key="3">
    <source>
        <dbReference type="Google" id="ProtNLM"/>
    </source>
</evidence>
<dbReference type="Proteomes" id="UP000016887">
    <property type="component" value="Chromosome"/>
</dbReference>
<organism evidence="1 2">
    <name type="scientific">Aeropyrum camini SY1 = JCM 12091</name>
    <dbReference type="NCBI Taxonomy" id="1198449"/>
    <lineage>
        <taxon>Archaea</taxon>
        <taxon>Thermoproteota</taxon>
        <taxon>Thermoprotei</taxon>
        <taxon>Desulfurococcales</taxon>
        <taxon>Desulfurococcaceae</taxon>
        <taxon>Aeropyrum</taxon>
    </lineage>
</organism>
<sequence>MEGCGERISWAIAAALLAAPEAMLHVEIEGCGDATYVRPRRLTLARSLAAVKPSYMLSHLVSSAARAWALGDIQGLPGPLELKLAAMEAWSYAVARRAGVRPDMGIIGRTLLLLILLGNNPHNPAEAFNLLDRLRHEATPRGAAVKLLMWLLGRTERRIAAVQEGEAEAKGYVGDSSRKRVNAARIHRALTQAAARRSLSRGWQRPPKRLALLGDDVILPGGSWGPVGKHVVLLDVSASMEGKLGIAVEAAAHALSYPARTRVLALFDTDVRKEIVNPPPGALKHGEDLAPAGGTGLSKPLSRYTPCKADLVTVISDWGVVEDDLRESMALMRKHTACGGGLVLVGVSPHTKAPRGRWIALDLAIRG</sequence>
<name>U3T957_9CREN</name>
<protein>
    <recommendedName>
        <fullName evidence="3">VWA domain-containing protein</fullName>
    </recommendedName>
</protein>
<evidence type="ECO:0000313" key="2">
    <source>
        <dbReference type="Proteomes" id="UP000016887"/>
    </source>
</evidence>
<dbReference type="KEGG" id="acj:ACAM_0588"/>
<evidence type="ECO:0000313" key="1">
    <source>
        <dbReference type="EMBL" id="BAN90057.1"/>
    </source>
</evidence>
<dbReference type="GeneID" id="17110030"/>
<dbReference type="STRING" id="1198449.ACAM_0588"/>
<dbReference type="EMBL" id="AP012489">
    <property type="protein sequence ID" value="BAN90057.1"/>
    <property type="molecule type" value="Genomic_DNA"/>
</dbReference>
<reference evidence="1 2" key="1">
    <citation type="journal article" date="2013" name="Appl. Environ. Microbiol.">
        <title>Variation of the Virus-Related Elements within Syntenic Genomes of the Hyperthermophilic Archaeon Aeropyrum.</title>
        <authorList>
            <person name="Daifuku T."/>
            <person name="Yoshida T."/>
            <person name="Kitamura T."/>
            <person name="Kawaichi S."/>
            <person name="Inoue T."/>
            <person name="Nomura K."/>
            <person name="Yoshida Y."/>
            <person name="Kuno S."/>
            <person name="Sako Y."/>
        </authorList>
    </citation>
    <scope>NUCLEOTIDE SEQUENCE [LARGE SCALE GENOMIC DNA]</scope>
    <source>
        <strain evidence="1 2">SY1</strain>
    </source>
</reference>
<dbReference type="InterPro" id="IPR036465">
    <property type="entry name" value="vWFA_dom_sf"/>
</dbReference>
<dbReference type="AlphaFoldDB" id="U3T957"/>
<dbReference type="SUPFAM" id="SSF53300">
    <property type="entry name" value="vWA-like"/>
    <property type="match status" value="1"/>
</dbReference>
<proteinExistence type="predicted"/>
<dbReference type="eggNOG" id="arCOG06980">
    <property type="taxonomic scope" value="Archaea"/>
</dbReference>
<gene>
    <name evidence="1" type="ORF">ACAM_0588</name>
</gene>
<dbReference type="RefSeq" id="WP_022541331.1">
    <property type="nucleotide sequence ID" value="NC_022521.1"/>
</dbReference>